<organism evidence="1 2">
    <name type="scientific">Deinococcus marmoris</name>
    <dbReference type="NCBI Taxonomy" id="249408"/>
    <lineage>
        <taxon>Bacteria</taxon>
        <taxon>Thermotogati</taxon>
        <taxon>Deinococcota</taxon>
        <taxon>Deinococci</taxon>
        <taxon>Deinococcales</taxon>
        <taxon>Deinococcaceae</taxon>
        <taxon>Deinococcus</taxon>
    </lineage>
</organism>
<accession>A0A1U7P1W3</accession>
<reference evidence="1 2" key="1">
    <citation type="submission" date="2017-01" db="EMBL/GenBank/DDBJ databases">
        <title>Genome Analysis of Deinococcus marmoris KOPRI26562.</title>
        <authorList>
            <person name="Kim J.H."/>
            <person name="Oh H.-M."/>
        </authorList>
    </citation>
    <scope>NUCLEOTIDE SEQUENCE [LARGE SCALE GENOMIC DNA]</scope>
    <source>
        <strain evidence="1 2">KOPRI26562</strain>
    </source>
</reference>
<keyword evidence="2" id="KW-1185">Reference proteome</keyword>
<dbReference type="AlphaFoldDB" id="A0A1U7P1W3"/>
<dbReference type="Proteomes" id="UP000186607">
    <property type="component" value="Unassembled WGS sequence"/>
</dbReference>
<dbReference type="RefSeq" id="WP_075831068.1">
    <property type="nucleotide sequence ID" value="NZ_MSTI01000040.1"/>
</dbReference>
<dbReference type="EMBL" id="MSTI01000040">
    <property type="protein sequence ID" value="OLV19154.1"/>
    <property type="molecule type" value="Genomic_DNA"/>
</dbReference>
<sequence length="97" mass="10941">MASKRKTGSGRGVEGSALFRFLPRYKRNPYQDPTLGNHNSDVFFAVRPSLTAKRNRSQYRLRFAKTTAGDNMTDLARLRSGNSAHNKPVLNITYLLP</sequence>
<name>A0A1U7P1W3_9DEIO</name>
<gene>
    <name evidence="1" type="ORF">BOO71_0003538</name>
</gene>
<proteinExistence type="predicted"/>
<protein>
    <submittedName>
        <fullName evidence="1">Uncharacterized protein</fullName>
    </submittedName>
</protein>
<comment type="caution">
    <text evidence="1">The sequence shown here is derived from an EMBL/GenBank/DDBJ whole genome shotgun (WGS) entry which is preliminary data.</text>
</comment>
<evidence type="ECO:0000313" key="2">
    <source>
        <dbReference type="Proteomes" id="UP000186607"/>
    </source>
</evidence>
<evidence type="ECO:0000313" key="1">
    <source>
        <dbReference type="EMBL" id="OLV19154.1"/>
    </source>
</evidence>